<dbReference type="Pfam" id="PF04081">
    <property type="entry name" value="DNA_pol_delta_4"/>
    <property type="match status" value="1"/>
</dbReference>
<dbReference type="RefSeq" id="XP_069226591.1">
    <property type="nucleotide sequence ID" value="XM_069376191.1"/>
</dbReference>
<reference evidence="2 3" key="1">
    <citation type="journal article" date="2020" name="Microbiol. Resour. Announc.">
        <title>Draft Genome Sequence of a Cladosporium Species Isolated from the Mesophotic Ascidian Didemnum maculosum.</title>
        <authorList>
            <person name="Gioti A."/>
            <person name="Siaperas R."/>
            <person name="Nikolaivits E."/>
            <person name="Le Goff G."/>
            <person name="Ouazzani J."/>
            <person name="Kotoulas G."/>
            <person name="Topakas E."/>
        </authorList>
    </citation>
    <scope>NUCLEOTIDE SEQUENCE [LARGE SCALE GENOMIC DNA]</scope>
    <source>
        <strain evidence="2 3">TM138-S3</strain>
    </source>
</reference>
<sequence>MPPKRRSTAQRTASNPRQQSTLSFNGKNSRVTKSSQQQSPNEKSLNKKKEALFEEAVSTAEVAEPTTAEKAIEQQTAAETQALDDAKAENELTGGSTTEDVLGGRAQTSGAGAVGGLSGSGWVGDEEARARKVSEAQIKKFWREKESARLVPRVHQEDLSVHEKVLREWDVSGEYGPCIGIARLKRWKRANVLGLKPPIEVLAVLLKEMDDSDSAAKVQRAYVDSLMSSRFVET</sequence>
<comment type="caution">
    <text evidence="2">The sequence shown here is derived from an EMBL/GenBank/DDBJ whole genome shotgun (WGS) entry which is preliminary data.</text>
</comment>
<gene>
    <name evidence="2" type="ORF">WHR41_07587</name>
</gene>
<dbReference type="GO" id="GO:0000731">
    <property type="term" value="P:DNA synthesis involved in DNA repair"/>
    <property type="evidence" value="ECO:0007669"/>
    <property type="project" value="InterPro"/>
</dbReference>
<feature type="region of interest" description="Disordered" evidence="1">
    <location>
        <begin position="84"/>
        <end position="121"/>
    </location>
</feature>
<proteinExistence type="predicted"/>
<feature type="region of interest" description="Disordered" evidence="1">
    <location>
        <begin position="1"/>
        <end position="51"/>
    </location>
</feature>
<dbReference type="GeneID" id="96009029"/>
<dbReference type="GO" id="GO:0043625">
    <property type="term" value="C:delta DNA polymerase complex"/>
    <property type="evidence" value="ECO:0007669"/>
    <property type="project" value="TreeGrafter"/>
</dbReference>
<feature type="compositionally biased region" description="Polar residues" evidence="1">
    <location>
        <begin position="9"/>
        <end position="43"/>
    </location>
</feature>
<accession>A0AB34KEZ4</accession>
<evidence type="ECO:0000313" key="3">
    <source>
        <dbReference type="Proteomes" id="UP000803884"/>
    </source>
</evidence>
<keyword evidence="3" id="KW-1185">Reference proteome</keyword>
<name>A0AB34KEZ4_9PEZI</name>
<dbReference type="PANTHER" id="PTHR14303">
    <property type="entry name" value="DNA POLYMERASE DELTA SUBUNIT 4"/>
    <property type="match status" value="1"/>
</dbReference>
<dbReference type="AlphaFoldDB" id="A0AB34KEZ4"/>
<evidence type="ECO:0000256" key="1">
    <source>
        <dbReference type="SAM" id="MobiDB-lite"/>
    </source>
</evidence>
<dbReference type="GO" id="GO:0003887">
    <property type="term" value="F:DNA-directed DNA polymerase activity"/>
    <property type="evidence" value="ECO:0007669"/>
    <property type="project" value="TreeGrafter"/>
</dbReference>
<dbReference type="GO" id="GO:0006261">
    <property type="term" value="P:DNA-templated DNA replication"/>
    <property type="evidence" value="ECO:0007669"/>
    <property type="project" value="TreeGrafter"/>
</dbReference>
<organism evidence="2 3">
    <name type="scientific">Cladosporium halotolerans</name>
    <dbReference type="NCBI Taxonomy" id="1052096"/>
    <lineage>
        <taxon>Eukaryota</taxon>
        <taxon>Fungi</taxon>
        <taxon>Dikarya</taxon>
        <taxon>Ascomycota</taxon>
        <taxon>Pezizomycotina</taxon>
        <taxon>Dothideomycetes</taxon>
        <taxon>Dothideomycetidae</taxon>
        <taxon>Cladosporiales</taxon>
        <taxon>Cladosporiaceae</taxon>
        <taxon>Cladosporium</taxon>
    </lineage>
</organism>
<dbReference type="EMBL" id="JAAQHG020000035">
    <property type="protein sequence ID" value="KAL1583484.1"/>
    <property type="molecule type" value="Genomic_DNA"/>
</dbReference>
<dbReference type="Proteomes" id="UP000803884">
    <property type="component" value="Unassembled WGS sequence"/>
</dbReference>
<evidence type="ECO:0000313" key="2">
    <source>
        <dbReference type="EMBL" id="KAL1583484.1"/>
    </source>
</evidence>
<evidence type="ECO:0008006" key="4">
    <source>
        <dbReference type="Google" id="ProtNLM"/>
    </source>
</evidence>
<dbReference type="PANTHER" id="PTHR14303:SF0">
    <property type="entry name" value="DNA POLYMERASE DELTA SUBUNIT 4"/>
    <property type="match status" value="1"/>
</dbReference>
<feature type="compositionally biased region" description="Gly residues" evidence="1">
    <location>
        <begin position="112"/>
        <end position="121"/>
    </location>
</feature>
<dbReference type="InterPro" id="IPR007218">
    <property type="entry name" value="DNA_pol_delta_4"/>
</dbReference>
<protein>
    <recommendedName>
        <fullName evidence="4">DNA polymerase delta subunit 4</fullName>
    </recommendedName>
</protein>